<reference evidence="2 3" key="2">
    <citation type="journal article" date="2016" name="Microb. Ecol.">
        <title>Genome Characteristics of a Novel Type I Methanotroph (Sn10-6) Isolated from a Flooded Indian Rice Field.</title>
        <authorList>
            <person name="Rahalkar M.C."/>
            <person name="Pandit P.S."/>
            <person name="Dhakephalkar P.K."/>
            <person name="Pore S."/>
            <person name="Arora P."/>
            <person name="Kapse N."/>
        </authorList>
    </citation>
    <scope>NUCLEOTIDE SEQUENCE [LARGE SCALE GENOMIC DNA]</scope>
    <source>
        <strain evidence="2 3">Sn10-6</strain>
    </source>
</reference>
<dbReference type="Proteomes" id="UP000033684">
    <property type="component" value="Unassembled WGS sequence"/>
</dbReference>
<reference evidence="3" key="1">
    <citation type="submission" date="2015-03" db="EMBL/GenBank/DDBJ databases">
        <title>Draft genome sequence of a novel methanotroph (Sn10-6) isolated from flooded ricefield rhizosphere in India.</title>
        <authorList>
            <person name="Pandit P.S."/>
            <person name="Pore S.D."/>
            <person name="Arora P."/>
            <person name="Kapse N.G."/>
            <person name="Dhakephalkar P.K."/>
            <person name="Rahalkar M.C."/>
        </authorList>
    </citation>
    <scope>NUCLEOTIDE SEQUENCE [LARGE SCALE GENOMIC DNA]</scope>
    <source>
        <strain evidence="3">Sn10-6</strain>
    </source>
</reference>
<feature type="signal peptide" evidence="1">
    <location>
        <begin position="1"/>
        <end position="27"/>
    </location>
</feature>
<feature type="chain" id="PRO_5002462316" evidence="1">
    <location>
        <begin position="28"/>
        <end position="145"/>
    </location>
</feature>
<evidence type="ECO:0000313" key="3">
    <source>
        <dbReference type="Proteomes" id="UP000033684"/>
    </source>
</evidence>
<evidence type="ECO:0000256" key="1">
    <source>
        <dbReference type="SAM" id="SignalP"/>
    </source>
</evidence>
<protein>
    <submittedName>
        <fullName evidence="2">Uncharacterized protein</fullName>
    </submittedName>
</protein>
<name>A0A0F3IHF5_9GAMM</name>
<comment type="caution">
    <text evidence="2">The sequence shown here is derived from an EMBL/GenBank/DDBJ whole genome shotgun (WGS) entry which is preliminary data.</text>
</comment>
<dbReference type="OrthoDB" id="9905450at2"/>
<keyword evidence="3" id="KW-1185">Reference proteome</keyword>
<proteinExistence type="predicted"/>
<sequence length="145" mass="15529">MNKNTLAKPIIALSLLFSLAVASSAQAKATFNEVDILDGFIDVQENGAIGVNDDLNNVVLWCDGAMPVRVDIIDGKVDVNEDGIVNFGDDLSSCDLNDEDTVNGVAGVPTRNRVDIVDGIVDVDQDGNLNEILQDDLQNVQLYVP</sequence>
<dbReference type="EMBL" id="LAJX01000146">
    <property type="protein sequence ID" value="KJV05978.1"/>
    <property type="molecule type" value="Genomic_DNA"/>
</dbReference>
<accession>A0A0F3IHF5</accession>
<keyword evidence="1" id="KW-0732">Signal</keyword>
<organism evidence="2 3">
    <name type="scientific">Methylocucumis oryzae</name>
    <dbReference type="NCBI Taxonomy" id="1632867"/>
    <lineage>
        <taxon>Bacteria</taxon>
        <taxon>Pseudomonadati</taxon>
        <taxon>Pseudomonadota</taxon>
        <taxon>Gammaproteobacteria</taxon>
        <taxon>Methylococcales</taxon>
        <taxon>Methylococcaceae</taxon>
        <taxon>Methylocucumis</taxon>
    </lineage>
</organism>
<dbReference type="AlphaFoldDB" id="A0A0F3IHF5"/>
<evidence type="ECO:0000313" key="2">
    <source>
        <dbReference type="EMBL" id="KJV05978.1"/>
    </source>
</evidence>
<dbReference type="RefSeq" id="WP_045779759.1">
    <property type="nucleotide sequence ID" value="NZ_LAJX01000146.1"/>
</dbReference>
<gene>
    <name evidence="2" type="ORF">VZ94_14370</name>
</gene>